<reference evidence="1 2" key="1">
    <citation type="submission" date="2011-02" db="EMBL/GenBank/DDBJ databases">
        <title>The Genome Sequence of Sphaeroforma arctica JP610.</title>
        <authorList>
            <consortium name="The Broad Institute Genome Sequencing Platform"/>
            <person name="Russ C."/>
            <person name="Cuomo C."/>
            <person name="Young S.K."/>
            <person name="Zeng Q."/>
            <person name="Gargeya S."/>
            <person name="Alvarado L."/>
            <person name="Berlin A."/>
            <person name="Chapman S.B."/>
            <person name="Chen Z."/>
            <person name="Freedman E."/>
            <person name="Gellesch M."/>
            <person name="Goldberg J."/>
            <person name="Griggs A."/>
            <person name="Gujja S."/>
            <person name="Heilman E."/>
            <person name="Heiman D."/>
            <person name="Howarth C."/>
            <person name="Mehta T."/>
            <person name="Neiman D."/>
            <person name="Pearson M."/>
            <person name="Roberts A."/>
            <person name="Saif S."/>
            <person name="Shea T."/>
            <person name="Shenoy N."/>
            <person name="Sisk P."/>
            <person name="Stolte C."/>
            <person name="Sykes S."/>
            <person name="White J."/>
            <person name="Yandava C."/>
            <person name="Burger G."/>
            <person name="Gray M.W."/>
            <person name="Holland P.W.H."/>
            <person name="King N."/>
            <person name="Lang F.B.F."/>
            <person name="Roger A.J."/>
            <person name="Ruiz-Trillo I."/>
            <person name="Haas B."/>
            <person name="Nusbaum C."/>
            <person name="Birren B."/>
        </authorList>
    </citation>
    <scope>NUCLEOTIDE SEQUENCE [LARGE SCALE GENOMIC DNA]</scope>
    <source>
        <strain evidence="1 2">JP610</strain>
    </source>
</reference>
<organism evidence="1 2">
    <name type="scientific">Sphaeroforma arctica JP610</name>
    <dbReference type="NCBI Taxonomy" id="667725"/>
    <lineage>
        <taxon>Eukaryota</taxon>
        <taxon>Ichthyosporea</taxon>
        <taxon>Ichthyophonida</taxon>
        <taxon>Sphaeroforma</taxon>
    </lineage>
</organism>
<evidence type="ECO:0000313" key="2">
    <source>
        <dbReference type="Proteomes" id="UP000054560"/>
    </source>
</evidence>
<dbReference type="AlphaFoldDB" id="A0A0L0G6B7"/>
<name>A0A0L0G6B7_9EUKA</name>
<dbReference type="EMBL" id="KQ241761">
    <property type="protein sequence ID" value="KNC84489.1"/>
    <property type="molecule type" value="Genomic_DNA"/>
</dbReference>
<dbReference type="Proteomes" id="UP000054560">
    <property type="component" value="Unassembled WGS sequence"/>
</dbReference>
<protein>
    <submittedName>
        <fullName evidence="1">Uncharacterized protein</fullName>
    </submittedName>
</protein>
<proteinExistence type="predicted"/>
<dbReference type="RefSeq" id="XP_014158391.1">
    <property type="nucleotide sequence ID" value="XM_014302916.1"/>
</dbReference>
<keyword evidence="2" id="KW-1185">Reference proteome</keyword>
<dbReference type="GeneID" id="25903798"/>
<evidence type="ECO:0000313" key="1">
    <source>
        <dbReference type="EMBL" id="KNC84489.1"/>
    </source>
</evidence>
<gene>
    <name evidence="1" type="ORF">SARC_03294</name>
</gene>
<sequence length="231" mass="24780">MSIEYVPQSCLIATPVRQQITPLTTCTLTDLSPPVDNLESLTTTPNALSTARVDFFVNARGLATTPAPEPATFPTSWMQAASLDDDTFPGTYPADADMAAGKVTATPATVDAPASSADIDAAANQKLDHADMLESFTPATHTDDKAQVTDDDPVLPPPTASDELLNVDIREYNQNPAFQQDVYYMEETIPTFQEVPLGTGGQVRHHQEALLPKWAGCGTAGRPFLDVVVYI</sequence>
<accession>A0A0L0G6B7</accession>